<dbReference type="Proteomes" id="UP000516428">
    <property type="component" value="Plasmid unnamed2"/>
</dbReference>
<evidence type="ECO:0000256" key="1">
    <source>
        <dbReference type="SAM" id="MobiDB-lite"/>
    </source>
</evidence>
<feature type="region of interest" description="Disordered" evidence="1">
    <location>
        <begin position="85"/>
        <end position="129"/>
    </location>
</feature>
<evidence type="ECO:0000313" key="2">
    <source>
        <dbReference type="EMBL" id="QNS09512.1"/>
    </source>
</evidence>
<keyword evidence="3" id="KW-1185">Reference proteome</keyword>
<reference evidence="2 3" key="1">
    <citation type="submission" date="2020-09" db="EMBL/GenBank/DDBJ databases">
        <title>A novel species.</title>
        <authorList>
            <person name="Gao J."/>
        </authorList>
    </citation>
    <scope>NUCLEOTIDE SEQUENCE [LARGE SCALE GENOMIC DNA]</scope>
    <source>
        <strain evidence="2 3">CRXT-Y-14</strain>
        <plasmid evidence="2 3">unnamed2</plasmid>
    </source>
</reference>
<dbReference type="EMBL" id="CP061283">
    <property type="protein sequence ID" value="QNS09512.1"/>
    <property type="molecule type" value="Genomic_DNA"/>
</dbReference>
<protein>
    <submittedName>
        <fullName evidence="2">Uncharacterized protein</fullName>
    </submittedName>
</protein>
<organism evidence="2 3">
    <name type="scientific">Streptomyces xanthii</name>
    <dbReference type="NCBI Taxonomy" id="2768069"/>
    <lineage>
        <taxon>Bacteria</taxon>
        <taxon>Bacillati</taxon>
        <taxon>Actinomycetota</taxon>
        <taxon>Actinomycetes</taxon>
        <taxon>Kitasatosporales</taxon>
        <taxon>Streptomycetaceae</taxon>
        <taxon>Streptomyces</taxon>
    </lineage>
</organism>
<sequence length="245" mass="28328">MTGEDWRPRPIYLPDAHLPNSADPAWTCRQCRTLWPCPTAEPYLTRGQCSSCGSPTYWDTKLPRHWHLGPRCYTPADALRAEAEELHQHHQRNPRYPPSHYYPDKPRRRRRQRPPYDHTPSRPGDIEPGTTLWVSPGGLHPGWGDIHHLAILTTLGRPKCEVWVWLDSTVHLVRPEHLLPDISPIRNAARAAGVTTFRQQPGRQSPLLPEWQWITWTVDRHLQHREQHAPPPPTIEAVQEPLFAS</sequence>
<feature type="region of interest" description="Disordered" evidence="1">
    <location>
        <begin position="224"/>
        <end position="245"/>
    </location>
</feature>
<proteinExistence type="predicted"/>
<name>A0A7H1BLA7_9ACTN</name>
<dbReference type="KEGG" id="sxn:IAG42_37825"/>
<gene>
    <name evidence="2" type="ORF">IAG42_37825</name>
</gene>
<dbReference type="AlphaFoldDB" id="A0A7H1BLA7"/>
<keyword evidence="2" id="KW-0614">Plasmid</keyword>
<dbReference type="RefSeq" id="WP_188342167.1">
    <property type="nucleotide sequence ID" value="NZ_CP061283.1"/>
</dbReference>
<accession>A0A7H1BLA7</accession>
<geneLocation type="plasmid" evidence="2 3">
    <name>unnamed2</name>
</geneLocation>
<evidence type="ECO:0000313" key="3">
    <source>
        <dbReference type="Proteomes" id="UP000516428"/>
    </source>
</evidence>